<dbReference type="InterPro" id="IPR014048">
    <property type="entry name" value="MethylDNA_cys_MeTrfase_DNA-bd"/>
</dbReference>
<feature type="domain" description="Methylated-DNA-[protein]-cysteine S-methyltransferase DNA binding" evidence="2">
    <location>
        <begin position="8"/>
        <end position="84"/>
    </location>
</feature>
<evidence type="ECO:0000313" key="4">
    <source>
        <dbReference type="Proteomes" id="UP001061302"/>
    </source>
</evidence>
<evidence type="ECO:0000313" key="3">
    <source>
        <dbReference type="EMBL" id="UXY16394.1"/>
    </source>
</evidence>
<dbReference type="Pfam" id="PF01035">
    <property type="entry name" value="DNA_binding_1"/>
    <property type="match status" value="1"/>
</dbReference>
<dbReference type="InterPro" id="IPR052520">
    <property type="entry name" value="ATL_DNA_repair"/>
</dbReference>
<proteinExistence type="predicted"/>
<name>A0ABY6DPU0_9NEIS</name>
<dbReference type="InterPro" id="IPR036217">
    <property type="entry name" value="MethylDNA_cys_MeTrfase_DNAb"/>
</dbReference>
<dbReference type="CDD" id="cd06445">
    <property type="entry name" value="ATase"/>
    <property type="match status" value="1"/>
</dbReference>
<dbReference type="Gene3D" id="1.10.10.10">
    <property type="entry name" value="Winged helix-like DNA-binding domain superfamily/Winged helix DNA-binding domain"/>
    <property type="match status" value="1"/>
</dbReference>
<keyword evidence="4" id="KW-1185">Reference proteome</keyword>
<dbReference type="PANTHER" id="PTHR42942">
    <property type="entry name" value="6-O-METHYLGUANINE DNA METHYLTRANSFERASE"/>
    <property type="match status" value="1"/>
</dbReference>
<dbReference type="RefSeq" id="WP_263125858.1">
    <property type="nucleotide sequence ID" value="NZ_CP106753.1"/>
</dbReference>
<dbReference type="PANTHER" id="PTHR42942:SF1">
    <property type="entry name" value="ALKYLTRANSFERASE-LIKE PROTEIN 1"/>
    <property type="match status" value="1"/>
</dbReference>
<evidence type="ECO:0000259" key="2">
    <source>
        <dbReference type="Pfam" id="PF01035"/>
    </source>
</evidence>
<evidence type="ECO:0000256" key="1">
    <source>
        <dbReference type="ARBA" id="ARBA00022763"/>
    </source>
</evidence>
<gene>
    <name evidence="3" type="ORF">N8I74_05075</name>
</gene>
<dbReference type="SUPFAM" id="SSF46767">
    <property type="entry name" value="Methylated DNA-protein cysteine methyltransferase, C-terminal domain"/>
    <property type="match status" value="1"/>
</dbReference>
<dbReference type="EMBL" id="CP106753">
    <property type="protein sequence ID" value="UXY16394.1"/>
    <property type="molecule type" value="Genomic_DNA"/>
</dbReference>
<dbReference type="InterPro" id="IPR036388">
    <property type="entry name" value="WH-like_DNA-bd_sf"/>
</dbReference>
<organism evidence="3 4">
    <name type="scientific">Chitiniphilus purpureus</name>
    <dbReference type="NCBI Taxonomy" id="2981137"/>
    <lineage>
        <taxon>Bacteria</taxon>
        <taxon>Pseudomonadati</taxon>
        <taxon>Pseudomonadota</taxon>
        <taxon>Betaproteobacteria</taxon>
        <taxon>Neisseriales</taxon>
        <taxon>Chitinibacteraceae</taxon>
        <taxon>Chitiniphilus</taxon>
    </lineage>
</organism>
<sequence length="103" mass="11687">MKSDSSAIRQAIRDVVARIPQGCVCSYGDIARLAGYPRHARLVGRCLDDTLPWYRVINHQGRISPRGWNGNDELQRVLLEAEGVEFDETGRIDCRRFGWQNTG</sequence>
<reference evidence="3" key="1">
    <citation type="submission" date="2022-10" db="EMBL/GenBank/DDBJ databases">
        <title>Chitiniphilus purpureus sp. nov., a novel chitin-degrading bacterium isolated from crawfish pond sediment.</title>
        <authorList>
            <person name="Li K."/>
        </authorList>
    </citation>
    <scope>NUCLEOTIDE SEQUENCE</scope>
    <source>
        <strain evidence="3">CD1</strain>
    </source>
</reference>
<protein>
    <submittedName>
        <fullName evidence="3">MGMT family protein</fullName>
    </submittedName>
</protein>
<keyword evidence="1" id="KW-0227">DNA damage</keyword>
<accession>A0ABY6DPU0</accession>
<dbReference type="Proteomes" id="UP001061302">
    <property type="component" value="Chromosome"/>
</dbReference>